<dbReference type="RefSeq" id="XP_023436417.1">
    <property type="nucleotide sequence ID" value="XM_023569165.1"/>
</dbReference>
<dbReference type="EMBL" id="HF679032">
    <property type="protein sequence ID" value="CCT74339.1"/>
    <property type="molecule type" value="Genomic_DNA"/>
</dbReference>
<name>S0EHS4_GIBF5</name>
<protein>
    <submittedName>
        <fullName evidence="2">Uncharacterized protein</fullName>
    </submittedName>
</protein>
<keyword evidence="3" id="KW-1185">Reference proteome</keyword>
<evidence type="ECO:0000256" key="1">
    <source>
        <dbReference type="SAM" id="MobiDB-lite"/>
    </source>
</evidence>
<accession>S0EHS4</accession>
<dbReference type="Proteomes" id="UP000016800">
    <property type="component" value="Chromosome X"/>
</dbReference>
<reference evidence="3" key="1">
    <citation type="journal article" date="2013" name="PLoS Pathog.">
        <title>Deciphering the cryptic genome: genome-wide analyses of the rice pathogen Fusarium fujikuroi reveal complex regulation of secondary metabolism and novel metabolites.</title>
        <authorList>
            <person name="Wiemann P."/>
            <person name="Sieber C.M."/>
            <person name="von Bargen K.W."/>
            <person name="Studt L."/>
            <person name="Niehaus E.M."/>
            <person name="Espino J.J."/>
            <person name="Huss K."/>
            <person name="Michielse C.B."/>
            <person name="Albermann S."/>
            <person name="Wagner D."/>
            <person name="Bergner S.V."/>
            <person name="Connolly L.R."/>
            <person name="Fischer A."/>
            <person name="Reuter G."/>
            <person name="Kleigrewe K."/>
            <person name="Bald T."/>
            <person name="Wingfield B.D."/>
            <person name="Ophir R."/>
            <person name="Freeman S."/>
            <person name="Hippler M."/>
            <person name="Smith K.M."/>
            <person name="Brown D.W."/>
            <person name="Proctor R.H."/>
            <person name="Munsterkotter M."/>
            <person name="Freitag M."/>
            <person name="Humpf H.U."/>
            <person name="Guldener U."/>
            <person name="Tudzynski B."/>
        </authorList>
    </citation>
    <scope>NUCLEOTIDE SEQUENCE [LARGE SCALE GENOMIC DNA]</scope>
    <source>
        <strain evidence="3">CBS 195.34 / IMI 58289 / NRRL A-6831</strain>
    </source>
</reference>
<proteinExistence type="predicted"/>
<evidence type="ECO:0000313" key="3">
    <source>
        <dbReference type="Proteomes" id="UP000016800"/>
    </source>
</evidence>
<dbReference type="HOGENOM" id="CLU_2333766_0_0_1"/>
<dbReference type="GeneID" id="35403852"/>
<dbReference type="AlphaFoldDB" id="S0EHS4"/>
<sequence>MAQKAPKEKPVSQKGKTDTISTTKTDKKGDTSKSCYEVPEIDCPSKTAMNIDSACVSQVWGPVILNSRIDTAERMYAREIGCIVIATDSLRPTAIWLQ</sequence>
<organism evidence="2 3">
    <name type="scientific">Gibberella fujikuroi (strain CBS 195.34 / IMI 58289 / NRRL A-6831)</name>
    <name type="common">Bakanae and foot rot disease fungus</name>
    <name type="synonym">Fusarium fujikuroi</name>
    <dbReference type="NCBI Taxonomy" id="1279085"/>
    <lineage>
        <taxon>Eukaryota</taxon>
        <taxon>Fungi</taxon>
        <taxon>Dikarya</taxon>
        <taxon>Ascomycota</taxon>
        <taxon>Pezizomycotina</taxon>
        <taxon>Sordariomycetes</taxon>
        <taxon>Hypocreomycetidae</taxon>
        <taxon>Hypocreales</taxon>
        <taxon>Nectriaceae</taxon>
        <taxon>Fusarium</taxon>
        <taxon>Fusarium fujikuroi species complex</taxon>
    </lineage>
</organism>
<evidence type="ECO:0000313" key="2">
    <source>
        <dbReference type="EMBL" id="CCT74339.1"/>
    </source>
</evidence>
<feature type="region of interest" description="Disordered" evidence="1">
    <location>
        <begin position="1"/>
        <end position="34"/>
    </location>
</feature>
<feature type="compositionally biased region" description="Basic and acidic residues" evidence="1">
    <location>
        <begin position="1"/>
        <end position="17"/>
    </location>
</feature>
<dbReference type="VEuPathDB" id="FungiDB:FFUJ_10387"/>
<gene>
    <name evidence="2" type="ORF">FFUJ_10387</name>
</gene>